<accession>A0A8H3A7J2</accession>
<feature type="compositionally biased region" description="Low complexity" evidence="3">
    <location>
        <begin position="3500"/>
        <end position="3515"/>
    </location>
</feature>
<evidence type="ECO:0000259" key="6">
    <source>
        <dbReference type="SMART" id="SM01216"/>
    </source>
</evidence>
<proteinExistence type="predicted"/>
<feature type="domain" description="FMP27/BLTP2/Hobbit GFWDK motif-containing RBG unit" evidence="4">
    <location>
        <begin position="1939"/>
        <end position="2090"/>
    </location>
</feature>
<evidence type="ECO:0000256" key="1">
    <source>
        <dbReference type="ARBA" id="ARBA00022705"/>
    </source>
</evidence>
<evidence type="ECO:0000256" key="3">
    <source>
        <dbReference type="SAM" id="MobiDB-lite"/>
    </source>
</evidence>
<feature type="region of interest" description="Disordered" evidence="3">
    <location>
        <begin position="3466"/>
        <end position="3632"/>
    </location>
</feature>
<feature type="compositionally biased region" description="Basic and acidic residues" evidence="3">
    <location>
        <begin position="3538"/>
        <end position="3547"/>
    </location>
</feature>
<feature type="compositionally biased region" description="Basic and acidic residues" evidence="3">
    <location>
        <begin position="3589"/>
        <end position="3602"/>
    </location>
</feature>
<feature type="region of interest" description="Disordered" evidence="3">
    <location>
        <begin position="3420"/>
        <end position="3450"/>
    </location>
</feature>
<reference evidence="7" key="1">
    <citation type="submission" date="2021-01" db="EMBL/GenBank/DDBJ databases">
        <authorList>
            <person name="Kaushik A."/>
        </authorList>
    </citation>
    <scope>NUCLEOTIDE SEQUENCE</scope>
    <source>
        <strain evidence="7">AG1-1C</strain>
    </source>
</reference>
<evidence type="ECO:0000313" key="7">
    <source>
        <dbReference type="EMBL" id="CAE6404577.1"/>
    </source>
</evidence>
<dbReference type="Proteomes" id="UP000663846">
    <property type="component" value="Unassembled WGS sequence"/>
</dbReference>
<evidence type="ECO:0008006" key="9">
    <source>
        <dbReference type="Google" id="ProtNLM"/>
    </source>
</evidence>
<dbReference type="EMBL" id="CAJMWS010000307">
    <property type="protein sequence ID" value="CAE6404577.1"/>
    <property type="molecule type" value="Genomic_DNA"/>
</dbReference>
<dbReference type="GO" id="GO:0003677">
    <property type="term" value="F:DNA binding"/>
    <property type="evidence" value="ECO:0007669"/>
    <property type="project" value="InterPro"/>
</dbReference>
<dbReference type="InterPro" id="IPR045167">
    <property type="entry name" value="Hobbit"/>
</dbReference>
<feature type="region of interest" description="Disordered" evidence="3">
    <location>
        <begin position="3258"/>
        <end position="3319"/>
    </location>
</feature>
<gene>
    <name evidence="7" type="ORF">RDB_LOCUS59833</name>
</gene>
<dbReference type="InterPro" id="IPR019415">
    <property type="entry name" value="FMP27_SW_RBG"/>
</dbReference>
<comment type="caution">
    <text evidence="7">The sequence shown here is derived from an EMBL/GenBank/DDBJ whole genome shotgun (WGS) entry which is preliminary data.</text>
</comment>
<feature type="compositionally biased region" description="Low complexity" evidence="3">
    <location>
        <begin position="3523"/>
        <end position="3535"/>
    </location>
</feature>
<feature type="compositionally biased region" description="Polar residues" evidence="3">
    <location>
        <begin position="3286"/>
        <end position="3297"/>
    </location>
</feature>
<protein>
    <recommendedName>
        <fullName evidence="9">DNA polymerase II subunit 2</fullName>
    </recommendedName>
</protein>
<dbReference type="GO" id="GO:0006260">
    <property type="term" value="P:DNA replication"/>
    <property type="evidence" value="ECO:0007669"/>
    <property type="project" value="UniProtKB-KW"/>
</dbReference>
<dbReference type="SMART" id="SM01216">
    <property type="entry name" value="Fmp27_WPPW"/>
    <property type="match status" value="1"/>
</dbReference>
<dbReference type="PANTHER" id="PTHR15678">
    <property type="entry name" value="ANTIGEN MLAA-22-RELATED"/>
    <property type="match status" value="1"/>
</dbReference>
<feature type="domain" description="FMP27 WPPW motif-containing RBG unit" evidence="6">
    <location>
        <begin position="2334"/>
        <end position="2834"/>
    </location>
</feature>
<evidence type="ECO:0000259" key="4">
    <source>
        <dbReference type="SMART" id="SM01214"/>
    </source>
</evidence>
<evidence type="ECO:0000256" key="2">
    <source>
        <dbReference type="SAM" id="Coils"/>
    </source>
</evidence>
<feature type="coiled-coil region" evidence="2">
    <location>
        <begin position="2551"/>
        <end position="2581"/>
    </location>
</feature>
<feature type="compositionally biased region" description="Polar residues" evidence="3">
    <location>
        <begin position="2664"/>
        <end position="2682"/>
    </location>
</feature>
<keyword evidence="1" id="KW-0235">DNA replication</keyword>
<dbReference type="SMART" id="SM01214">
    <property type="entry name" value="Fmp27_GFWDK"/>
    <property type="match status" value="1"/>
</dbReference>
<feature type="compositionally biased region" description="Basic and acidic residues" evidence="3">
    <location>
        <begin position="3298"/>
        <end position="3319"/>
    </location>
</feature>
<keyword evidence="2" id="KW-0175">Coiled coil</keyword>
<feature type="region of interest" description="Disordered" evidence="3">
    <location>
        <begin position="2664"/>
        <end position="2693"/>
    </location>
</feature>
<dbReference type="InterPro" id="IPR019449">
    <property type="entry name" value="FMP27_WPPW_RBG"/>
</dbReference>
<organism evidence="7 8">
    <name type="scientific">Rhizoctonia solani</name>
    <dbReference type="NCBI Taxonomy" id="456999"/>
    <lineage>
        <taxon>Eukaryota</taxon>
        <taxon>Fungi</taxon>
        <taxon>Dikarya</taxon>
        <taxon>Basidiomycota</taxon>
        <taxon>Agaricomycotina</taxon>
        <taxon>Agaricomycetes</taxon>
        <taxon>Cantharellales</taxon>
        <taxon>Ceratobasidiaceae</taxon>
        <taxon>Rhizoctonia</taxon>
    </lineage>
</organism>
<evidence type="ECO:0000259" key="5">
    <source>
        <dbReference type="SMART" id="SM01215"/>
    </source>
</evidence>
<feature type="region of interest" description="Disordered" evidence="3">
    <location>
        <begin position="3158"/>
        <end position="3189"/>
    </location>
</feature>
<dbReference type="Pfam" id="PF04042">
    <property type="entry name" value="DNA_pol_E_B"/>
    <property type="match status" value="1"/>
</dbReference>
<dbReference type="InterPro" id="IPR019441">
    <property type="entry name" value="FMP27/BLTP2/Hobbit_GFWDK_RBG"/>
</dbReference>
<evidence type="ECO:0000313" key="8">
    <source>
        <dbReference type="Proteomes" id="UP000663846"/>
    </source>
</evidence>
<dbReference type="SMART" id="SM01215">
    <property type="entry name" value="Fmp27_SW"/>
    <property type="match status" value="1"/>
</dbReference>
<feature type="compositionally biased region" description="Low complexity" evidence="3">
    <location>
        <begin position="3162"/>
        <end position="3181"/>
    </location>
</feature>
<dbReference type="Pfam" id="PF10344">
    <property type="entry name" value="Hobbit"/>
    <property type="match status" value="1"/>
</dbReference>
<name>A0A8H3A7J2_9AGAM</name>
<dbReference type="PANTHER" id="PTHR15678:SF6">
    <property type="entry name" value="BRIDGE-LIKE LIPID TRANSFER PROTEIN FAMILY MEMBER 2"/>
    <property type="match status" value="1"/>
</dbReference>
<feature type="region of interest" description="Disordered" evidence="3">
    <location>
        <begin position="3217"/>
        <end position="3243"/>
    </location>
</feature>
<feature type="region of interest" description="Disordered" evidence="3">
    <location>
        <begin position="202"/>
        <end position="225"/>
    </location>
</feature>
<sequence>MFARTVLPPPNFHPGTTRLWHNRDWAYYLIFTLAHIRISLLMCDHRYNSCIKNGNNSSYGILGEARVFRREHLVGPALQAWREKTKAEVGKAFARDRRPYEEYKEQMGRLQVAKIKELNKIHHCSPIPTMILPFAVHAPLFIMATASFRHAALMSYAPVNPLASESFLTLPSLAQVDPTGVLPIAIGLIMFSNIELGRLSRPTKAPKPVPSNDSSKPVGEHTLAEQPRMSMAPGSVVLYWLTSASYTFLERLFFINLDAITFLDKLLDAHNIPDDEVQESLEHIAKAYMKHDDATAIVSAEILERIYEMMQIGTEGATQDLAEEDVNPDHYLHVINAFEMPWWTFNSERKAFEKNPNKPSIGGSPASRAQFLRDRYNIIKQVVLRNEHFSPPAVPGKDRDSYLKLTTTKNLLGRAGQAFMLFGMLAHTPDGKLCLEDLEGRVELDIRATGPCEGLFTEGSMVLCEGIYTDEETLSVEAIGHPPSEKREVARSVFGHVDFLGKGATTLVEEAKLETRLQGLYRPSFVVISDLWLDHPRTTLGLHKLLQTCLEQEWIPLVFVLCGNFTTRGVGQGSGDALLRYTEYFDALADLLLSPEYRPIIDKSHFVFVPGPLDPWGSSTLPRPGIPDTFTAKIRARLPRVHFTSNPCRIKFFSQELVIYREDMMSRMLRNLVGIKRAVGDADLKKYLVQTLLDQAHLSPISLNIQPTLWEFDQSLRLYPMPTAVVLADKYERFSIQNFALFTNPTNDTVAPPLTILKRIAPSLARNIDSLLRPVFRILFVAAFRIVIRFLPTLMQAVEFELSRANLTIPKAQDLTLSVERVRVSTQVKFTQLERVIDDSTPEDADTPALRRLSRMGNWRFRLKGSWDRTWNRAWGRTHVFSGVSIDVGRIGGTVRPSTPPGDNAATIALPPPVPIFSVDGACWLKGSVNFIPGRATFERQSMDLAVSLGALLIDVDNTVLSARRISEVLGPKRVSQGVSPTPMDAIAEEPISPLLSPTMSPLLSPTTTALVLQYRRRFRERARKRGTLNIGEIFKGIDFRLPTLEFIVGGNLTTATDTPSRLRFSIKDVFLKGEVSNPDMHELHRKWLGTSTMGALVFNTGFGATSLGWITSSGHAVVPLLTLDSFALNVLTTVWPEAHRMDPNECLLAVEAKVEPLVVSGTMKDVQALKALAANFKSPPSTKPITTRSHIMHIPRLIIDIQTGGFNFLFCLDNRGSQSSTLAGLHLRVPHIGLHGHSEFVARPWSRRDQSRQPYTESTNLVDSPYALRFEITGAAGPVDLQAIYEDRVSKSQSGRHSIVRLSQVDLYADGDVLAALPEGASQACIDTQTTLAHLRCISDTFIVDLTNSEALSVIPDILSTIPPSDIESPQSESAPEKSLFTSLPAGVCAHFAIAAISCLASGRDLAPGNIKLVKRGIEFRTGVSVGYSSMHDRIHSSRTRSERFASDRLREELAGSKDILSESVSISHEMRQNLGEQGALARLEVFNCQARPIVDYGAAFIPLCDWEPRLRDKEPTTPTALLYIPLIRVDVLLKRTIGSQPELYHDSCRVVAHVPRVRLNLSVHHAYCLLLSSTALLQLKSPPLSRPKPSQPPKHSLIVQVTGHVEHIEAYVGLPGTQKVYFRVDKLKLAIRDPHREVSFALLHGWALSEDGKWDEMLRMRHFELMAPPDESERISITIQGARLRIPHEYSLASLIQEISLSIKTIKHLSHIARVGHFVAMETPPAEDAKRVPPLAITINALVIEAVDDPFETKLSLLWRAGFKEQQERLVREEAFAAKLQAIEMELMDESVQVSQTTGSREWHFTNRHTVGGAEAYRRLQQFNSSAWLEAFANGKKALTKHEETQLRYIGQIPGSLEHKPGIPLDIRPAEIVPPLIRLLFDGVRLELTQPTFEETGSSLPEFLKRTGELPLDTEYTLLVPLNIRWEMRYALVTLRDYPLPLLHVRPNQDQAPSWTATADLVIAEEIGPNDSVEWLPTTVVPEGLGVPEQVGFSILVPKTGMPVKTYANPEVQVTSSFATDISWGVSYQPCVSDVMRIVDSLTHPSRDPSSPLGFWDKMRLSLHGKLRISFVAGLNLLIKGSRDPYEISGNGAGFALSWSGHPEITLGYNPEEKELVQFRGDRMVLGIPNLATFADHRLGATAATGLPVAGGHQSHMQKICAKLTNGVKLGLGFALERNCEPDCTVHHPRGAACRLFTFRPHYEVKLRPSTADPKIDSFAGFRSNFIHFSLSLVSPSDPSLSKKGYNSFHLSPKAFAHFFSWWHVFNPPNGPMLLPIRQGSLYPSDKPPPLKFTRHLVTIKYRFSLSPLFISHVYHQDSRSSWATGITPCVGIKAVIETFQADLHQRDEIELIKNEVTGDSKKKAHKPFYAAEVVAKGLDLRAMLARFREPEKPAVDLPPLPSGEFETSSSARPPLPASSKEPMHSRWVDLDDFVETDWTPDDTNPALWLFTVASCPRITYFKKPERSVPHDMTHTTCSGPEESLSPFGNENTHKCLMGTEESTIQVQAALCLQRLKALEGELSDVLSFQEDTKAIKTPMSSRQGKSEMEVLQARQQALEKKIELLREHLESLENLEVHQAHRAMDDGARISTGSLPYDYPAQDGDGIDWSQFDNIYQIHCPQVHLNNYTRNIILDYYYSSRNRRGFEYHLSERAVRFIREQSPSVASKSPRMSQDSSHGPTPRNRAQAAAHTIRKIFTADGGSRESAPQSIDVPQPIKCQAQGEVEPASGWKTDDIIVNKSHMCLLLNPQFTLRSTADDDSILVITVGYASLQTFAILDKHFVDGLTADPINANIMKRNYGSLKGLQIFSPSHDRDRSVNATPYQVPLEVLLDRRCESNDFDRLVPQTDATLQYDKFNRLRLRNKVTSATNVSTEDSDINNHLQAQNDRIILNVDQLAVSANAQNFGAIYNIVSDLLLYMDPDQRERNRQLQTFMYSYDFKDFIASAHVVSDLQTRLRALLDDEVQLALSPKKELADNRLINRAHIFLLAEELNLIFKAIRLVQEQGENSTDETKSNMRFDAFVKEVSWKMLEATDDTLAKLTVRGIEYAWHSQKDSSAAHKLVINDLQALDSSPDAIFPEMLVKFDKVSSHPMIAKSLFAQAEWSILAPVGGIPIVNSFVLDLHPIRLQFERKLGRKILSYIFSRREALVEANGKSLAASNAPRPSRPSTPRASYSATVGPGHRSRSSVGAIAGVGLGIGSGVVGIPRASLDNTSLESASEARPRTLKKRATSHTDLQEAAAASIPAIIGDDTGLEGRRAIPRSRSSNALRTEAKRPGTPSKGASRTGVSRPTTGDKDKEREREKELEAKDDANEMRVRASKNRTFVYVKVSGLVLALSYKRDTPMSLTTVPDLDDFRFETPAFSYNNETWSFEDMIETLRKDIYKAAWAQKGALLREIFTKAKIITPKRFLPHEKWMHKRPKDKSTKQALPAPETEKEPLDSPVDQDLMVVSDSGLALFHHHEHSSPHTKPQRPSLPDSGSPIGFPGDQEPSPTPNSISSSRESSSYAFPTSADSEGRPSTTSRGGRSTSIDQGEKSSRDGHPPVFSFPAPPSPPPVSVRSGHAGSHRPTRDRVLSLFKKKKKDSPVDDGVPRRTLDVPDVPPLPGAGNRPRQRTISAHAKMQQQSQ</sequence>
<feature type="region of interest" description="Disordered" evidence="3">
    <location>
        <begin position="2396"/>
        <end position="2426"/>
    </location>
</feature>
<feature type="domain" description="FMP27 SW motif-containing RBG unit" evidence="5">
    <location>
        <begin position="1817"/>
        <end position="1921"/>
    </location>
</feature>
<dbReference type="InterPro" id="IPR007185">
    <property type="entry name" value="DNA_pol_a/d/e_bsu"/>
</dbReference>